<keyword evidence="3" id="KW-1185">Reference proteome</keyword>
<dbReference type="Gene3D" id="3.30.565.10">
    <property type="entry name" value="Histidine kinase-like ATPase, C-terminal domain"/>
    <property type="match status" value="1"/>
</dbReference>
<dbReference type="AlphaFoldDB" id="A0A074TR72"/>
<dbReference type="InterPro" id="IPR036890">
    <property type="entry name" value="HATPase_C_sf"/>
</dbReference>
<dbReference type="EMBL" id="JHEH01000001">
    <property type="protein sequence ID" value="KEP71468.1"/>
    <property type="molecule type" value="Genomic_DNA"/>
</dbReference>
<comment type="caution">
    <text evidence="2">The sequence shown here is derived from an EMBL/GenBank/DDBJ whole genome shotgun (WGS) entry which is preliminary data.</text>
</comment>
<organism evidence="2 3">
    <name type="scientific">Thioclava dalianensis</name>
    <dbReference type="NCBI Taxonomy" id="1185766"/>
    <lineage>
        <taxon>Bacteria</taxon>
        <taxon>Pseudomonadati</taxon>
        <taxon>Pseudomonadota</taxon>
        <taxon>Alphaproteobacteria</taxon>
        <taxon>Rhodobacterales</taxon>
        <taxon>Paracoccaceae</taxon>
        <taxon>Thioclava</taxon>
    </lineage>
</organism>
<reference evidence="2 3" key="1">
    <citation type="submission" date="2014-03" db="EMBL/GenBank/DDBJ databases">
        <title>The draft genome sequence of Thioclava dalianensis DLFJ1-1.</title>
        <authorList>
            <person name="Lai Q."/>
            <person name="Shao Z."/>
        </authorList>
    </citation>
    <scope>NUCLEOTIDE SEQUENCE [LARGE SCALE GENOMIC DNA]</scope>
    <source>
        <strain evidence="2 3">DLFJ1-1</strain>
    </source>
</reference>
<dbReference type="RefSeq" id="WP_038060677.1">
    <property type="nucleotide sequence ID" value="NZ_FOVB01000008.1"/>
</dbReference>
<evidence type="ECO:0000313" key="2">
    <source>
        <dbReference type="EMBL" id="KEP71468.1"/>
    </source>
</evidence>
<accession>A0A074TR72</accession>
<dbReference type="Gene3D" id="1.10.287.130">
    <property type="match status" value="1"/>
</dbReference>
<protein>
    <submittedName>
        <fullName evidence="2">Histidine phosphotransferase</fullName>
    </submittedName>
</protein>
<dbReference type="Pfam" id="PF10090">
    <property type="entry name" value="HPTransfase"/>
    <property type="match status" value="1"/>
</dbReference>
<dbReference type="STRING" id="1185766.SAMN05216224_10885"/>
<name>A0A074TR72_9RHOB</name>
<gene>
    <name evidence="2" type="ORF">DL1_00105</name>
</gene>
<evidence type="ECO:0000313" key="3">
    <source>
        <dbReference type="Proteomes" id="UP000027725"/>
    </source>
</evidence>
<feature type="domain" description="Histidine phosphotransferase ChpT C-terminal" evidence="1">
    <location>
        <begin position="85"/>
        <end position="198"/>
    </location>
</feature>
<dbReference type="Proteomes" id="UP000027725">
    <property type="component" value="Unassembled WGS sequence"/>
</dbReference>
<sequence>MPLEPSDASLDDESLAALLGSRLCHDLISPLGAIGNGVELLALSGQQLGPEMELIAQSVEAANARVKFFRVAFGQAGQEQRLGQAEISGLLDGMFAQGRIAVDWQISGDLPRAEVKLAFLAILCLETLLPFGGVLRIASGSKGWVLSAQGEKSRPQAAPWKALNGGLHDITPAQVQFALLPREMARLGRSLSWEIGEAGGTIRL</sequence>
<keyword evidence="2" id="KW-0808">Transferase</keyword>
<dbReference type="InterPro" id="IPR018762">
    <property type="entry name" value="ChpT_C"/>
</dbReference>
<dbReference type="GO" id="GO:0016740">
    <property type="term" value="F:transferase activity"/>
    <property type="evidence" value="ECO:0007669"/>
    <property type="project" value="UniProtKB-KW"/>
</dbReference>
<dbReference type="eggNOG" id="COG5385">
    <property type="taxonomic scope" value="Bacteria"/>
</dbReference>
<proteinExistence type="predicted"/>
<evidence type="ECO:0000259" key="1">
    <source>
        <dbReference type="Pfam" id="PF10090"/>
    </source>
</evidence>
<dbReference type="OrthoDB" id="9803702at2"/>